<feature type="domain" description="N-acetyltransferase" evidence="1">
    <location>
        <begin position="1"/>
        <end position="179"/>
    </location>
</feature>
<keyword evidence="2" id="KW-0689">Ribosomal protein</keyword>
<name>A0A2A9DR65_9CORY</name>
<dbReference type="Proteomes" id="UP000221653">
    <property type="component" value="Unassembled WGS sequence"/>
</dbReference>
<evidence type="ECO:0000313" key="2">
    <source>
        <dbReference type="EMBL" id="PFG28390.1"/>
    </source>
</evidence>
<dbReference type="CDD" id="cd04301">
    <property type="entry name" value="NAT_SF"/>
    <property type="match status" value="1"/>
</dbReference>
<reference evidence="2 3" key="1">
    <citation type="submission" date="2017-10" db="EMBL/GenBank/DDBJ databases">
        <title>Sequencing the genomes of 1000 actinobacteria strains.</title>
        <authorList>
            <person name="Klenk H.-P."/>
        </authorList>
    </citation>
    <scope>NUCLEOTIDE SEQUENCE [LARGE SCALE GENOMIC DNA]</scope>
    <source>
        <strain evidence="2 3">DSM 20688</strain>
    </source>
</reference>
<keyword evidence="2" id="KW-0687">Ribonucleoprotein</keyword>
<protein>
    <submittedName>
        <fullName evidence="2">Ribosomal protein S18 acetylase RimI-like enzyme</fullName>
    </submittedName>
</protein>
<evidence type="ECO:0000313" key="3">
    <source>
        <dbReference type="Proteomes" id="UP000221653"/>
    </source>
</evidence>
<accession>A0A2A9DR65</accession>
<proteinExistence type="predicted"/>
<comment type="caution">
    <text evidence="2">The sequence shown here is derived from an EMBL/GenBank/DDBJ whole genome shotgun (WGS) entry which is preliminary data.</text>
</comment>
<sequence length="179" mass="20150">MRFSTLTLSPAEFALAMPTLMDIHLDAMGYSDQLREPRLRSWREHVRRPGFRCVVAHDEDHVIGFAFGFLGTPETWWHRQVARAIQIHGGDTSVLTNYFEVAEVHVSPTYQGFGVGTQILTEVLQEAPGTLALLSTPEVAGESNGAFHLYRRFGFYDVVRNMIFPGDSRPFAVLGRRLA</sequence>
<evidence type="ECO:0000259" key="1">
    <source>
        <dbReference type="PROSITE" id="PS51186"/>
    </source>
</evidence>
<dbReference type="PROSITE" id="PS51186">
    <property type="entry name" value="GNAT"/>
    <property type="match status" value="1"/>
</dbReference>
<dbReference type="Gene3D" id="3.40.630.30">
    <property type="match status" value="1"/>
</dbReference>
<dbReference type="OrthoDB" id="3692150at2"/>
<gene>
    <name evidence="2" type="ORF">ATK06_1500</name>
</gene>
<dbReference type="Pfam" id="PF00583">
    <property type="entry name" value="Acetyltransf_1"/>
    <property type="match status" value="1"/>
</dbReference>
<dbReference type="AlphaFoldDB" id="A0A2A9DR65"/>
<dbReference type="EMBL" id="PDJF01000001">
    <property type="protein sequence ID" value="PFG28390.1"/>
    <property type="molecule type" value="Genomic_DNA"/>
</dbReference>
<organism evidence="2 3">
    <name type="scientific">Corynebacterium renale</name>
    <dbReference type="NCBI Taxonomy" id="1724"/>
    <lineage>
        <taxon>Bacteria</taxon>
        <taxon>Bacillati</taxon>
        <taxon>Actinomycetota</taxon>
        <taxon>Actinomycetes</taxon>
        <taxon>Mycobacteriales</taxon>
        <taxon>Corynebacteriaceae</taxon>
        <taxon>Corynebacterium</taxon>
    </lineage>
</organism>
<dbReference type="GO" id="GO:0005840">
    <property type="term" value="C:ribosome"/>
    <property type="evidence" value="ECO:0007669"/>
    <property type="project" value="UniProtKB-KW"/>
</dbReference>
<dbReference type="STRING" id="1724.GCA_001044175_01209"/>
<dbReference type="GO" id="GO:0016747">
    <property type="term" value="F:acyltransferase activity, transferring groups other than amino-acyl groups"/>
    <property type="evidence" value="ECO:0007669"/>
    <property type="project" value="InterPro"/>
</dbReference>
<dbReference type="InterPro" id="IPR016181">
    <property type="entry name" value="Acyl_CoA_acyltransferase"/>
</dbReference>
<dbReference type="InterPro" id="IPR000182">
    <property type="entry name" value="GNAT_dom"/>
</dbReference>
<dbReference type="SUPFAM" id="SSF55729">
    <property type="entry name" value="Acyl-CoA N-acyltransferases (Nat)"/>
    <property type="match status" value="1"/>
</dbReference>
<keyword evidence="3" id="KW-1185">Reference proteome</keyword>
<dbReference type="RefSeq" id="WP_048379383.1">
    <property type="nucleotide sequence ID" value="NZ_LDYE01000003.1"/>
</dbReference>